<dbReference type="RefSeq" id="WP_012674310.1">
    <property type="nucleotide sequence ID" value="NC_012438.1"/>
</dbReference>
<dbReference type="Proteomes" id="UP000001369">
    <property type="component" value="Chromosome"/>
</dbReference>
<keyword evidence="3" id="KW-1185">Reference proteome</keyword>
<evidence type="ECO:0000313" key="2">
    <source>
        <dbReference type="EMBL" id="ACN98990.1"/>
    </source>
</evidence>
<accession>C1DV13</accession>
<proteinExistence type="predicted"/>
<organism evidence="2 3">
    <name type="scientific">Sulfurihydrogenibium azorense (strain DSM 15241 / OCM 825 / Az-Fu1)</name>
    <dbReference type="NCBI Taxonomy" id="204536"/>
    <lineage>
        <taxon>Bacteria</taxon>
        <taxon>Pseudomonadati</taxon>
        <taxon>Aquificota</taxon>
        <taxon>Aquificia</taxon>
        <taxon>Aquificales</taxon>
        <taxon>Hydrogenothermaceae</taxon>
        <taxon>Sulfurihydrogenibium</taxon>
    </lineage>
</organism>
<sequence>MKKVLSTVAVLSIFTFSFSQSLEERVDQLEKKVKQLEERILQLEGKPLIQRKEKESILLKENVKPVEYTLLEKKFHKGENKLYDRDDKILFVFNFTSNFKKDVDVIYGNLKVYDKAGNELLTQPVKIYKPLDIIRTNKIRPGETFRRTLEIIYEPEKPNLRYIKDAPLSDLKVEIEFNKVEFSDGSVEFLN</sequence>
<dbReference type="EMBL" id="CP001229">
    <property type="protein sequence ID" value="ACN98990.1"/>
    <property type="molecule type" value="Genomic_DNA"/>
</dbReference>
<evidence type="ECO:0000256" key="1">
    <source>
        <dbReference type="SAM" id="Coils"/>
    </source>
</evidence>
<dbReference type="STRING" id="204536.SULAZ_0977"/>
<dbReference type="AlphaFoldDB" id="C1DV13"/>
<evidence type="ECO:0000313" key="3">
    <source>
        <dbReference type="Proteomes" id="UP000001369"/>
    </source>
</evidence>
<dbReference type="KEGG" id="saf:SULAZ_0977"/>
<dbReference type="HOGENOM" id="CLU_1420788_0_0_0"/>
<reference evidence="2 3" key="1">
    <citation type="journal article" date="2009" name="J. Bacteriol.">
        <title>Complete and draft genome sequences of six members of the Aquificales.</title>
        <authorList>
            <person name="Reysenbach A.L."/>
            <person name="Hamamura N."/>
            <person name="Podar M."/>
            <person name="Griffiths E."/>
            <person name="Ferreira S."/>
            <person name="Hochstein R."/>
            <person name="Heidelberg J."/>
            <person name="Johnson J."/>
            <person name="Mead D."/>
            <person name="Pohorille A."/>
            <person name="Sarmiento M."/>
            <person name="Schweighofer K."/>
            <person name="Seshadri R."/>
            <person name="Voytek M.A."/>
        </authorList>
    </citation>
    <scope>NUCLEOTIDE SEQUENCE [LARGE SCALE GENOMIC DNA]</scope>
    <source>
        <strain evidence="3">Az-Fu1 / DSM 15241 / OCM 825</strain>
    </source>
</reference>
<keyword evidence="1" id="KW-0175">Coiled coil</keyword>
<name>C1DV13_SULAA</name>
<gene>
    <name evidence="2" type="ordered locus">SULAZ_0977</name>
</gene>
<protein>
    <submittedName>
        <fullName evidence="2">Uncharacterized protein</fullName>
    </submittedName>
</protein>
<dbReference type="OrthoDB" id="9820917at2"/>
<feature type="coiled-coil region" evidence="1">
    <location>
        <begin position="19"/>
        <end position="46"/>
    </location>
</feature>